<protein>
    <submittedName>
        <fullName evidence="5">GIMAP family P-loop NTPase domain containing 1</fullName>
    </submittedName>
</protein>
<evidence type="ECO:0000256" key="3">
    <source>
        <dbReference type="ARBA" id="ARBA00023134"/>
    </source>
</evidence>
<dbReference type="SUPFAM" id="SSF52540">
    <property type="entry name" value="P-loop containing nucleoside triphosphate hydrolases"/>
    <property type="match status" value="1"/>
</dbReference>
<dbReference type="KEGG" id="pfor:103149068"/>
<dbReference type="PANTHER" id="PTHR10903:SF103">
    <property type="entry name" value="GTPASE IMAP FAMILY MEMBER GIMD1"/>
    <property type="match status" value="1"/>
</dbReference>
<organism evidence="5 6">
    <name type="scientific">Poecilia formosa</name>
    <name type="common">Amazon molly</name>
    <name type="synonym">Limia formosa</name>
    <dbReference type="NCBI Taxonomy" id="48698"/>
    <lineage>
        <taxon>Eukaryota</taxon>
        <taxon>Metazoa</taxon>
        <taxon>Chordata</taxon>
        <taxon>Craniata</taxon>
        <taxon>Vertebrata</taxon>
        <taxon>Euteleostomi</taxon>
        <taxon>Actinopterygii</taxon>
        <taxon>Neopterygii</taxon>
        <taxon>Teleostei</taxon>
        <taxon>Neoteleostei</taxon>
        <taxon>Acanthomorphata</taxon>
        <taxon>Ovalentaria</taxon>
        <taxon>Atherinomorphae</taxon>
        <taxon>Cyprinodontiformes</taxon>
        <taxon>Poeciliidae</taxon>
        <taxon>Poeciliinae</taxon>
        <taxon>Poecilia</taxon>
    </lineage>
</organism>
<feature type="domain" description="AIG1-type G" evidence="4">
    <location>
        <begin position="25"/>
        <end position="227"/>
    </location>
</feature>
<dbReference type="OMA" id="GKAMTDP"/>
<dbReference type="Ensembl" id="ENSPFOT00000002440.1">
    <property type="protein sequence ID" value="ENSPFOP00000002436.1"/>
    <property type="gene ID" value="ENSPFOG00000002605.1"/>
</dbReference>
<dbReference type="OrthoDB" id="8954335at2759"/>
<sequence>MDNKLGFHDNILSRLIKPRDEQRDVLVLNVLLLGDRQSGRSSVGNALIGGDEFQTGTCVSGVSMTTDVRVLSRKFPAYFRRQGAESDLVLRVLDTPPMKLRPQSLHELCPGGVHVLVVVIRVDQLNENSQLLSHTESLFGPDWRRHAMLVFTHADHLEKAGLQPPTFLTQTSDWLSSLAEEVGGGVSFLDNSSDWPSIRGRPIRDQLLRLSAKNHHEALQFRSDQSL</sequence>
<dbReference type="eggNOG" id="ENOG502S1B7">
    <property type="taxonomic scope" value="Eukaryota"/>
</dbReference>
<dbReference type="InterPro" id="IPR045058">
    <property type="entry name" value="GIMA/IAN/Toc"/>
</dbReference>
<dbReference type="PROSITE" id="PS51720">
    <property type="entry name" value="G_AIG1"/>
    <property type="match status" value="1"/>
</dbReference>
<keyword evidence="3" id="KW-0342">GTP-binding</keyword>
<dbReference type="STRING" id="48698.ENSPFOP00000002436"/>
<dbReference type="AlphaFoldDB" id="A0A087X9I3"/>
<evidence type="ECO:0000313" key="6">
    <source>
        <dbReference type="Proteomes" id="UP000028760"/>
    </source>
</evidence>
<reference evidence="6" key="1">
    <citation type="submission" date="2013-10" db="EMBL/GenBank/DDBJ databases">
        <authorList>
            <person name="Schartl M."/>
            <person name="Warren W."/>
        </authorList>
    </citation>
    <scope>NUCLEOTIDE SEQUENCE [LARGE SCALE GENOMIC DNA]</scope>
    <source>
        <strain evidence="6">female</strain>
    </source>
</reference>
<evidence type="ECO:0000256" key="1">
    <source>
        <dbReference type="ARBA" id="ARBA00008535"/>
    </source>
</evidence>
<dbReference type="GeneID" id="103149068"/>
<comment type="similarity">
    <text evidence="1">Belongs to the TRAFAC class TrmE-Era-EngA-EngB-Septin-like GTPase superfamily. AIG1/Toc34/Toc159-like paraseptin GTPase family. IAN subfamily.</text>
</comment>
<dbReference type="EMBL" id="AYCK01012328">
    <property type="status" value="NOT_ANNOTATED_CDS"/>
    <property type="molecule type" value="Genomic_DNA"/>
</dbReference>
<dbReference type="InterPro" id="IPR006703">
    <property type="entry name" value="G_AIG1"/>
</dbReference>
<dbReference type="GeneTree" id="ENSGT00940000175283"/>
<dbReference type="GO" id="GO:0005525">
    <property type="term" value="F:GTP binding"/>
    <property type="evidence" value="ECO:0007669"/>
    <property type="project" value="UniProtKB-KW"/>
</dbReference>
<evidence type="ECO:0000259" key="4">
    <source>
        <dbReference type="PROSITE" id="PS51720"/>
    </source>
</evidence>
<dbReference type="RefSeq" id="XP_016535122.1">
    <property type="nucleotide sequence ID" value="XM_016679636.1"/>
</dbReference>
<accession>A0A087X9I3</accession>
<keyword evidence="6" id="KW-1185">Reference proteome</keyword>
<reference evidence="5" key="2">
    <citation type="submission" date="2025-08" db="UniProtKB">
        <authorList>
            <consortium name="Ensembl"/>
        </authorList>
    </citation>
    <scope>IDENTIFICATION</scope>
</reference>
<dbReference type="Gene3D" id="3.40.50.300">
    <property type="entry name" value="P-loop containing nucleotide triphosphate hydrolases"/>
    <property type="match status" value="1"/>
</dbReference>
<name>A0A087X9I3_POEFO</name>
<dbReference type="InterPro" id="IPR027417">
    <property type="entry name" value="P-loop_NTPase"/>
</dbReference>
<dbReference type="PANTHER" id="PTHR10903">
    <property type="entry name" value="GTPASE, IMAP FAMILY MEMBER-RELATED"/>
    <property type="match status" value="1"/>
</dbReference>
<evidence type="ECO:0000313" key="5">
    <source>
        <dbReference type="Ensembl" id="ENSPFOP00000002436.1"/>
    </source>
</evidence>
<evidence type="ECO:0000256" key="2">
    <source>
        <dbReference type="ARBA" id="ARBA00022741"/>
    </source>
</evidence>
<keyword evidence="2" id="KW-0547">Nucleotide-binding</keyword>
<dbReference type="Proteomes" id="UP000028760">
    <property type="component" value="Unassembled WGS sequence"/>
</dbReference>
<reference evidence="5" key="3">
    <citation type="submission" date="2025-09" db="UniProtKB">
        <authorList>
            <consortium name="Ensembl"/>
        </authorList>
    </citation>
    <scope>IDENTIFICATION</scope>
</reference>
<dbReference type="Pfam" id="PF04548">
    <property type="entry name" value="AIG1"/>
    <property type="match status" value="1"/>
</dbReference>
<proteinExistence type="inferred from homology"/>